<dbReference type="Gene3D" id="1.10.357.10">
    <property type="entry name" value="Tetracycline Repressor, domain 2"/>
    <property type="match status" value="1"/>
</dbReference>
<proteinExistence type="predicted"/>
<dbReference type="SUPFAM" id="SSF48498">
    <property type="entry name" value="Tetracyclin repressor-like, C-terminal domain"/>
    <property type="match status" value="1"/>
</dbReference>
<dbReference type="InterPro" id="IPR009057">
    <property type="entry name" value="Homeodomain-like_sf"/>
</dbReference>
<evidence type="ECO:0000256" key="1">
    <source>
        <dbReference type="ARBA" id="ARBA00023125"/>
    </source>
</evidence>
<name>A0A7C3MJ43_DICTH</name>
<evidence type="ECO:0000256" key="2">
    <source>
        <dbReference type="PROSITE-ProRule" id="PRU00335"/>
    </source>
</evidence>
<gene>
    <name evidence="4" type="ORF">ENW00_09575</name>
</gene>
<dbReference type="EMBL" id="DTIN01000044">
    <property type="protein sequence ID" value="HFX14370.1"/>
    <property type="molecule type" value="Genomic_DNA"/>
</dbReference>
<dbReference type="GO" id="GO:0003677">
    <property type="term" value="F:DNA binding"/>
    <property type="evidence" value="ECO:0007669"/>
    <property type="project" value="UniProtKB-UniRule"/>
</dbReference>
<dbReference type="PRINTS" id="PR00455">
    <property type="entry name" value="HTHTETR"/>
</dbReference>
<dbReference type="AlphaFoldDB" id="A0A7C3MJ43"/>
<dbReference type="PROSITE" id="PS50977">
    <property type="entry name" value="HTH_TETR_2"/>
    <property type="match status" value="1"/>
</dbReference>
<dbReference type="InterPro" id="IPR001647">
    <property type="entry name" value="HTH_TetR"/>
</dbReference>
<dbReference type="Gene3D" id="1.10.10.60">
    <property type="entry name" value="Homeodomain-like"/>
    <property type="match status" value="1"/>
</dbReference>
<feature type="domain" description="HTH tetR-type" evidence="3">
    <location>
        <begin position="1"/>
        <end position="61"/>
    </location>
</feature>
<evidence type="ECO:0000313" key="4">
    <source>
        <dbReference type="EMBL" id="HFX14370.1"/>
    </source>
</evidence>
<sequence>MDTRERIIMAGEELFSQRGYDATSVSLICERAGVSKGAFFHYFSTKEEFFLEILDRWLSDLSQRIESYFKEQDKVINGLLRTTIIFEDIFKESKEKFYLFLEFLRKGINDERILNKLGDYFRKYKEYFSLLIERGKREGSFKDIDSEVFSSLIISYSIGIILQQIFDRDSDWGRISREGVNLIISSIRKEESKL</sequence>
<dbReference type="PANTHER" id="PTHR43479">
    <property type="entry name" value="ACREF/ENVCD OPERON REPRESSOR-RELATED"/>
    <property type="match status" value="1"/>
</dbReference>
<dbReference type="InterPro" id="IPR036271">
    <property type="entry name" value="Tet_transcr_reg_TetR-rel_C_sf"/>
</dbReference>
<feature type="DNA-binding region" description="H-T-H motif" evidence="2">
    <location>
        <begin position="24"/>
        <end position="43"/>
    </location>
</feature>
<organism evidence="4">
    <name type="scientific">Dictyoglomus thermophilum</name>
    <dbReference type="NCBI Taxonomy" id="14"/>
    <lineage>
        <taxon>Bacteria</taxon>
        <taxon>Pseudomonadati</taxon>
        <taxon>Dictyoglomota</taxon>
        <taxon>Dictyoglomia</taxon>
        <taxon>Dictyoglomales</taxon>
        <taxon>Dictyoglomaceae</taxon>
        <taxon>Dictyoglomus</taxon>
    </lineage>
</organism>
<protein>
    <submittedName>
        <fullName evidence="4">TetR/AcrR family transcriptional regulator</fullName>
    </submittedName>
</protein>
<evidence type="ECO:0000259" key="3">
    <source>
        <dbReference type="PROSITE" id="PS50977"/>
    </source>
</evidence>
<dbReference type="InterPro" id="IPR050624">
    <property type="entry name" value="HTH-type_Tx_Regulator"/>
</dbReference>
<comment type="caution">
    <text evidence="4">The sequence shown here is derived from an EMBL/GenBank/DDBJ whole genome shotgun (WGS) entry which is preliminary data.</text>
</comment>
<keyword evidence="1 2" id="KW-0238">DNA-binding</keyword>
<reference evidence="4" key="1">
    <citation type="journal article" date="2020" name="mSystems">
        <title>Genome- and Community-Level Interaction Insights into Carbon Utilization and Element Cycling Functions of Hydrothermarchaeota in Hydrothermal Sediment.</title>
        <authorList>
            <person name="Zhou Z."/>
            <person name="Liu Y."/>
            <person name="Xu W."/>
            <person name="Pan J."/>
            <person name="Luo Z.H."/>
            <person name="Li M."/>
        </authorList>
    </citation>
    <scope>NUCLEOTIDE SEQUENCE [LARGE SCALE GENOMIC DNA]</scope>
    <source>
        <strain evidence="4">SpSt-81</strain>
    </source>
</reference>
<dbReference type="PANTHER" id="PTHR43479:SF11">
    <property type="entry name" value="ACREF_ENVCD OPERON REPRESSOR-RELATED"/>
    <property type="match status" value="1"/>
</dbReference>
<dbReference type="SUPFAM" id="SSF46689">
    <property type="entry name" value="Homeodomain-like"/>
    <property type="match status" value="1"/>
</dbReference>
<dbReference type="Pfam" id="PF00440">
    <property type="entry name" value="TetR_N"/>
    <property type="match status" value="1"/>
</dbReference>
<accession>A0A7C3MJ43</accession>